<name>A0A0A8Y163_ARUDO</name>
<reference evidence="1" key="2">
    <citation type="journal article" date="2015" name="Data Brief">
        <title>Shoot transcriptome of the giant reed, Arundo donax.</title>
        <authorList>
            <person name="Barrero R.A."/>
            <person name="Guerrero F.D."/>
            <person name="Moolhuijzen P."/>
            <person name="Goolsby J.A."/>
            <person name="Tidwell J."/>
            <person name="Bellgard S.E."/>
            <person name="Bellgard M.I."/>
        </authorList>
    </citation>
    <scope>NUCLEOTIDE SEQUENCE</scope>
    <source>
        <tissue evidence="1">Shoot tissue taken approximately 20 cm above the soil surface</tissue>
    </source>
</reference>
<evidence type="ECO:0000313" key="1">
    <source>
        <dbReference type="EMBL" id="JAD19771.1"/>
    </source>
</evidence>
<accession>A0A0A8Y163</accession>
<organism evidence="1">
    <name type="scientific">Arundo donax</name>
    <name type="common">Giant reed</name>
    <name type="synonym">Donax arundinaceus</name>
    <dbReference type="NCBI Taxonomy" id="35708"/>
    <lineage>
        <taxon>Eukaryota</taxon>
        <taxon>Viridiplantae</taxon>
        <taxon>Streptophyta</taxon>
        <taxon>Embryophyta</taxon>
        <taxon>Tracheophyta</taxon>
        <taxon>Spermatophyta</taxon>
        <taxon>Magnoliopsida</taxon>
        <taxon>Liliopsida</taxon>
        <taxon>Poales</taxon>
        <taxon>Poaceae</taxon>
        <taxon>PACMAD clade</taxon>
        <taxon>Arundinoideae</taxon>
        <taxon>Arundineae</taxon>
        <taxon>Arundo</taxon>
    </lineage>
</organism>
<reference evidence="1" key="1">
    <citation type="submission" date="2014-09" db="EMBL/GenBank/DDBJ databases">
        <authorList>
            <person name="Magalhaes I.L.F."/>
            <person name="Oliveira U."/>
            <person name="Santos F.R."/>
            <person name="Vidigal T.H.D.A."/>
            <person name="Brescovit A.D."/>
            <person name="Santos A.J."/>
        </authorList>
    </citation>
    <scope>NUCLEOTIDE SEQUENCE</scope>
    <source>
        <tissue evidence="1">Shoot tissue taken approximately 20 cm above the soil surface</tissue>
    </source>
</reference>
<protein>
    <submittedName>
        <fullName evidence="1">Uncharacterized protein</fullName>
    </submittedName>
</protein>
<dbReference type="AlphaFoldDB" id="A0A0A8Y163"/>
<sequence>MRDMPLMCVLSAHHVFVLARVVL</sequence>
<dbReference type="EMBL" id="GBRH01278124">
    <property type="protein sequence ID" value="JAD19771.1"/>
    <property type="molecule type" value="Transcribed_RNA"/>
</dbReference>
<proteinExistence type="predicted"/>